<feature type="compositionally biased region" description="Basic and acidic residues" evidence="1">
    <location>
        <begin position="182"/>
        <end position="211"/>
    </location>
</feature>
<keyword evidence="3" id="KW-1185">Reference proteome</keyword>
<dbReference type="EnsemblPlants" id="OPUNC03G20490.5">
    <property type="protein sequence ID" value="OPUNC03G20490.5"/>
    <property type="gene ID" value="OPUNC03G20490"/>
</dbReference>
<reference evidence="2" key="2">
    <citation type="submission" date="2018-05" db="EMBL/GenBank/DDBJ databases">
        <title>OpunRS2 (Oryza punctata Reference Sequence Version 2).</title>
        <authorList>
            <person name="Zhang J."/>
            <person name="Kudrna D."/>
            <person name="Lee S."/>
            <person name="Talag J."/>
            <person name="Welchert J."/>
            <person name="Wing R.A."/>
        </authorList>
    </citation>
    <scope>NUCLEOTIDE SEQUENCE [LARGE SCALE GENOMIC DNA]</scope>
</reference>
<dbReference type="HOGENOM" id="CLU_1206480_0_0_1"/>
<proteinExistence type="predicted"/>
<reference evidence="2" key="1">
    <citation type="submission" date="2015-04" db="UniProtKB">
        <authorList>
            <consortium name="EnsemblPlants"/>
        </authorList>
    </citation>
    <scope>IDENTIFICATION</scope>
</reference>
<sequence>MACTASLPPSGGFHRGRRWSNRPGRASSSTSWIEDKARANAAPTHLGGGERRIASPSESWVQDQDKPSSSIAGAGERKVADGDDLPFAGAGEKKRSPSSPDDRFHRGRRWSNRPGRASSSTSWIEDKARANAAPTHLGGGERRIASPSESWVQDQDKPSSSIAGAGERKVADGDDLPFAGAGEKKRSPSSPDDRLEKRARFHHRGDGKNLEEMFAGSSIVPPDPKDLPLPTLLLLPRFID</sequence>
<dbReference type="Gramene" id="OPUNC03G20490.5">
    <property type="protein sequence ID" value="OPUNC03G20490.5"/>
    <property type="gene ID" value="OPUNC03G20490"/>
</dbReference>
<feature type="region of interest" description="Disordered" evidence="1">
    <location>
        <begin position="1"/>
        <end position="227"/>
    </location>
</feature>
<feature type="compositionally biased region" description="Polar residues" evidence="1">
    <location>
        <begin position="56"/>
        <end position="71"/>
    </location>
</feature>
<dbReference type="AlphaFoldDB" id="A0A0E0KF55"/>
<evidence type="ECO:0000313" key="2">
    <source>
        <dbReference type="EnsemblPlants" id="OPUNC03G20490.5"/>
    </source>
</evidence>
<feature type="compositionally biased region" description="Basic and acidic residues" evidence="1">
    <location>
        <begin position="91"/>
        <end position="104"/>
    </location>
</feature>
<feature type="compositionally biased region" description="Polar residues" evidence="1">
    <location>
        <begin position="147"/>
        <end position="162"/>
    </location>
</feature>
<accession>A0A0E0KF55</accession>
<dbReference type="Proteomes" id="UP000026962">
    <property type="component" value="Chromosome 3"/>
</dbReference>
<evidence type="ECO:0000313" key="3">
    <source>
        <dbReference type="Proteomes" id="UP000026962"/>
    </source>
</evidence>
<evidence type="ECO:0000256" key="1">
    <source>
        <dbReference type="SAM" id="MobiDB-lite"/>
    </source>
</evidence>
<organism evidence="2">
    <name type="scientific">Oryza punctata</name>
    <name type="common">Red rice</name>
    <dbReference type="NCBI Taxonomy" id="4537"/>
    <lineage>
        <taxon>Eukaryota</taxon>
        <taxon>Viridiplantae</taxon>
        <taxon>Streptophyta</taxon>
        <taxon>Embryophyta</taxon>
        <taxon>Tracheophyta</taxon>
        <taxon>Spermatophyta</taxon>
        <taxon>Magnoliopsida</taxon>
        <taxon>Liliopsida</taxon>
        <taxon>Poales</taxon>
        <taxon>Poaceae</taxon>
        <taxon>BOP clade</taxon>
        <taxon>Oryzoideae</taxon>
        <taxon>Oryzeae</taxon>
        <taxon>Oryzinae</taxon>
        <taxon>Oryza</taxon>
    </lineage>
</organism>
<name>A0A0E0KF55_ORYPU</name>
<protein>
    <submittedName>
        <fullName evidence="2">Uncharacterized protein</fullName>
    </submittedName>
</protein>